<evidence type="ECO:0000256" key="2">
    <source>
        <dbReference type="ARBA" id="ARBA00022448"/>
    </source>
</evidence>
<keyword evidence="4" id="KW-0997">Cell inner membrane</keyword>
<dbReference type="PANTHER" id="PTHR30574:SF1">
    <property type="entry name" value="SULPHUR TRANSPORT DOMAIN-CONTAINING PROTEIN"/>
    <property type="match status" value="1"/>
</dbReference>
<sequence length="412" mass="42904">MASVNPTSATTSPGAAAVDGARRVDGFVVATALAGLALLGALIWLEAPIDRLWLLLIGAGLGVALYHAAFGFTAGWRNLVTKRRSGGMRAQMLLLGIATVLIVPVLGFAGELGLAGISGTLAPVGTSLVVGSFLFGFGMQLGGGCGSGTLFTVGAGNVRMVITLAAFIAGSVLGTMHLPWWLDQPGFDPVNLVTGLGVVPAVALQLAVLAALAWWFARIERRHHGAVDRVILRRPENGWAATLFKGGWPLLWGAVALAVLNLATLVVAGYPWGITFAFGLWGAKILQAVGVDMAHWEFWTWDYPSLALKDSLLVNIVSVMDFGLLLGAMLAAGMAGRFNRASRRRLSAGPVASAVLGGLAMGYGARLGFGCNIGAMFSGIASASLHGWIWFACAFAGSLLGIRLRPRMGLEN</sequence>
<reference evidence="9" key="1">
    <citation type="submission" date="2019-06" db="EMBL/GenBank/DDBJ databases">
        <authorList>
            <person name="Murdoch R.W."/>
            <person name="Fathepure B."/>
        </authorList>
    </citation>
    <scope>NUCLEOTIDE SEQUENCE</scope>
</reference>
<proteinExistence type="predicted"/>
<comment type="subcellular location">
    <subcellularLocation>
        <location evidence="1">Cell inner membrane</location>
        <topology evidence="1">Multi-pass membrane protein</topology>
    </subcellularLocation>
</comment>
<evidence type="ECO:0000256" key="6">
    <source>
        <dbReference type="ARBA" id="ARBA00022989"/>
    </source>
</evidence>
<keyword evidence="2" id="KW-0813">Transport</keyword>
<dbReference type="InterPro" id="IPR007272">
    <property type="entry name" value="Sulf_transp_TsuA/YedE"/>
</dbReference>
<organism evidence="9">
    <name type="scientific">uncultured organism</name>
    <dbReference type="NCBI Taxonomy" id="155900"/>
    <lineage>
        <taxon>unclassified sequences</taxon>
        <taxon>environmental samples</taxon>
    </lineage>
</organism>
<feature type="transmembrane region" description="Helical" evidence="8">
    <location>
        <begin position="312"/>
        <end position="334"/>
    </location>
</feature>
<keyword evidence="5 8" id="KW-0812">Transmembrane</keyword>
<protein>
    <submittedName>
        <fullName evidence="9">Uncharacterized protein</fullName>
    </submittedName>
</protein>
<keyword evidence="6 8" id="KW-1133">Transmembrane helix</keyword>
<dbReference type="AlphaFoldDB" id="A0A5B8R971"/>
<evidence type="ECO:0000256" key="7">
    <source>
        <dbReference type="ARBA" id="ARBA00023136"/>
    </source>
</evidence>
<feature type="transmembrane region" description="Helical" evidence="8">
    <location>
        <begin position="346"/>
        <end position="365"/>
    </location>
</feature>
<feature type="transmembrane region" description="Helical" evidence="8">
    <location>
        <begin position="93"/>
        <end position="117"/>
    </location>
</feature>
<feature type="transmembrane region" description="Helical" evidence="8">
    <location>
        <begin position="160"/>
        <end position="180"/>
    </location>
</feature>
<feature type="transmembrane region" description="Helical" evidence="8">
    <location>
        <begin position="51"/>
        <end position="72"/>
    </location>
</feature>
<feature type="transmembrane region" description="Helical" evidence="8">
    <location>
        <begin position="250"/>
        <end position="272"/>
    </location>
</feature>
<evidence type="ECO:0000256" key="5">
    <source>
        <dbReference type="ARBA" id="ARBA00022692"/>
    </source>
</evidence>
<name>A0A5B8R971_9ZZZZ</name>
<feature type="transmembrane region" description="Helical" evidence="8">
    <location>
        <begin position="385"/>
        <end position="404"/>
    </location>
</feature>
<dbReference type="Pfam" id="PF04143">
    <property type="entry name" value="Sulf_transp"/>
    <property type="match status" value="1"/>
</dbReference>
<gene>
    <name evidence="9" type="ORF">KBTEX_01590</name>
</gene>
<feature type="transmembrane region" description="Helical" evidence="8">
    <location>
        <begin position="129"/>
        <end position="153"/>
    </location>
</feature>
<dbReference type="PANTHER" id="PTHR30574">
    <property type="entry name" value="INNER MEMBRANE PROTEIN YEDE"/>
    <property type="match status" value="1"/>
</dbReference>
<dbReference type="GO" id="GO:0005886">
    <property type="term" value="C:plasma membrane"/>
    <property type="evidence" value="ECO:0007669"/>
    <property type="project" value="UniProtKB-SubCell"/>
</dbReference>
<keyword evidence="7 8" id="KW-0472">Membrane</keyword>
<keyword evidence="3" id="KW-1003">Cell membrane</keyword>
<dbReference type="EMBL" id="MN079098">
    <property type="protein sequence ID" value="QEA05270.1"/>
    <property type="molecule type" value="Genomic_DNA"/>
</dbReference>
<feature type="transmembrane region" description="Helical" evidence="8">
    <location>
        <begin position="192"/>
        <end position="216"/>
    </location>
</feature>
<evidence type="ECO:0000256" key="1">
    <source>
        <dbReference type="ARBA" id="ARBA00004429"/>
    </source>
</evidence>
<evidence type="ECO:0000256" key="8">
    <source>
        <dbReference type="SAM" id="Phobius"/>
    </source>
</evidence>
<feature type="transmembrane region" description="Helical" evidence="8">
    <location>
        <begin position="27"/>
        <end position="45"/>
    </location>
</feature>
<evidence type="ECO:0000256" key="4">
    <source>
        <dbReference type="ARBA" id="ARBA00022519"/>
    </source>
</evidence>
<evidence type="ECO:0000256" key="3">
    <source>
        <dbReference type="ARBA" id="ARBA00022475"/>
    </source>
</evidence>
<accession>A0A5B8R971</accession>
<evidence type="ECO:0000313" key="9">
    <source>
        <dbReference type="EMBL" id="QEA05270.1"/>
    </source>
</evidence>